<organism evidence="1 2">
    <name type="scientific">Coniosporium uncinatum</name>
    <dbReference type="NCBI Taxonomy" id="93489"/>
    <lineage>
        <taxon>Eukaryota</taxon>
        <taxon>Fungi</taxon>
        <taxon>Dikarya</taxon>
        <taxon>Ascomycota</taxon>
        <taxon>Pezizomycotina</taxon>
        <taxon>Dothideomycetes</taxon>
        <taxon>Dothideomycetes incertae sedis</taxon>
        <taxon>Coniosporium</taxon>
    </lineage>
</organism>
<comment type="caution">
    <text evidence="1">The sequence shown here is derived from an EMBL/GenBank/DDBJ whole genome shotgun (WGS) entry which is preliminary data.</text>
</comment>
<keyword evidence="2" id="KW-1185">Reference proteome</keyword>
<sequence length="268" mass="29149">MTTPKSLNYLITGGARGIGRGLSRLLLHRGHRVFLLDSNAVELSHTTRTLQKQFPKDVSSTQCNLRNPAEITASVNRASDFFSGHLDVLINNAANTGGIPGTSMADLTLEEWNASVETNLTAPMLMVQACLPMLQKTASRPNGGCVINISSTRAVQSEENSEAYASTKAGLVGLTHSLAVSLAPVGVRANVVLLGWINVANECKEADEKSTRWEDGLTEEDHRWHLTGRVGKVDDVWRYVEYLSEAEFVSGSEHVIDGGVTRKMVYPE</sequence>
<evidence type="ECO:0000313" key="1">
    <source>
        <dbReference type="EMBL" id="KAK3079931.1"/>
    </source>
</evidence>
<proteinExistence type="predicted"/>
<gene>
    <name evidence="1" type="ORF">LTS18_003559</name>
</gene>
<name>A0ACC3DTB8_9PEZI</name>
<evidence type="ECO:0000313" key="2">
    <source>
        <dbReference type="Proteomes" id="UP001186974"/>
    </source>
</evidence>
<accession>A0ACC3DTB8</accession>
<protein>
    <submittedName>
        <fullName evidence="1">Uncharacterized protein</fullName>
    </submittedName>
</protein>
<dbReference type="Proteomes" id="UP001186974">
    <property type="component" value="Unassembled WGS sequence"/>
</dbReference>
<reference evidence="1" key="1">
    <citation type="submission" date="2024-09" db="EMBL/GenBank/DDBJ databases">
        <title>Black Yeasts Isolated from many extreme environments.</title>
        <authorList>
            <person name="Coleine C."/>
            <person name="Stajich J.E."/>
            <person name="Selbmann L."/>
        </authorList>
    </citation>
    <scope>NUCLEOTIDE SEQUENCE</scope>
    <source>
        <strain evidence="1">CCFEE 5737</strain>
    </source>
</reference>
<dbReference type="EMBL" id="JAWDJW010000839">
    <property type="protein sequence ID" value="KAK3079931.1"/>
    <property type="molecule type" value="Genomic_DNA"/>
</dbReference>